<dbReference type="Proteomes" id="UP000250078">
    <property type="component" value="Unassembled WGS sequence"/>
</dbReference>
<reference evidence="1 2" key="1">
    <citation type="journal article" date="2016" name="Nat. Commun.">
        <title>Ectomycorrhizal ecology is imprinted in the genome of the dominant symbiotic fungus Cenococcum geophilum.</title>
        <authorList>
            <consortium name="DOE Joint Genome Institute"/>
            <person name="Peter M."/>
            <person name="Kohler A."/>
            <person name="Ohm R.A."/>
            <person name="Kuo A."/>
            <person name="Krutzmann J."/>
            <person name="Morin E."/>
            <person name="Arend M."/>
            <person name="Barry K.W."/>
            <person name="Binder M."/>
            <person name="Choi C."/>
            <person name="Clum A."/>
            <person name="Copeland A."/>
            <person name="Grisel N."/>
            <person name="Haridas S."/>
            <person name="Kipfer T."/>
            <person name="LaButti K."/>
            <person name="Lindquist E."/>
            <person name="Lipzen A."/>
            <person name="Maire R."/>
            <person name="Meier B."/>
            <person name="Mihaltcheva S."/>
            <person name="Molinier V."/>
            <person name="Murat C."/>
            <person name="Poggeler S."/>
            <person name="Quandt C.A."/>
            <person name="Sperisen C."/>
            <person name="Tritt A."/>
            <person name="Tisserant E."/>
            <person name="Crous P.W."/>
            <person name="Henrissat B."/>
            <person name="Nehls U."/>
            <person name="Egli S."/>
            <person name="Spatafora J.W."/>
            <person name="Grigoriev I.V."/>
            <person name="Martin F.M."/>
        </authorList>
    </citation>
    <scope>NUCLEOTIDE SEQUENCE [LARGE SCALE GENOMIC DNA]</scope>
    <source>
        <strain evidence="1 2">1.58</strain>
    </source>
</reference>
<sequence>MLRGFRALYTLASALASTLISFLGPHHSRHPSRPRFAVHGSSMTRKLDTLPKERPRLQSALARPTPCHEHNMGSMTLASTNAQGVIASPAIKVRSLSQPSSHCAGVKSSVLRMSTAGMTARALRA</sequence>
<dbReference type="EMBL" id="KV748255">
    <property type="protein sequence ID" value="OCK87754.1"/>
    <property type="molecule type" value="Genomic_DNA"/>
</dbReference>
<evidence type="ECO:0000313" key="1">
    <source>
        <dbReference type="EMBL" id="OCK87754.1"/>
    </source>
</evidence>
<organism evidence="1 2">
    <name type="scientific">Cenococcum geophilum 1.58</name>
    <dbReference type="NCBI Taxonomy" id="794803"/>
    <lineage>
        <taxon>Eukaryota</taxon>
        <taxon>Fungi</taxon>
        <taxon>Dikarya</taxon>
        <taxon>Ascomycota</taxon>
        <taxon>Pezizomycotina</taxon>
        <taxon>Dothideomycetes</taxon>
        <taxon>Pleosporomycetidae</taxon>
        <taxon>Gloniales</taxon>
        <taxon>Gloniaceae</taxon>
        <taxon>Cenococcum</taxon>
    </lineage>
</organism>
<gene>
    <name evidence="1" type="ORF">K441DRAFT_347100</name>
</gene>
<accession>A0ACC8EN56</accession>
<keyword evidence="2" id="KW-1185">Reference proteome</keyword>
<protein>
    <submittedName>
        <fullName evidence="1">Uncharacterized protein</fullName>
    </submittedName>
</protein>
<name>A0ACC8EN56_9PEZI</name>
<evidence type="ECO:0000313" key="2">
    <source>
        <dbReference type="Proteomes" id="UP000250078"/>
    </source>
</evidence>
<proteinExistence type="predicted"/>